<dbReference type="AlphaFoldDB" id="A0A517Z7P6"/>
<dbReference type="PANTHER" id="PTHR43080:SF29">
    <property type="entry name" value="OS02G0818000 PROTEIN"/>
    <property type="match status" value="1"/>
</dbReference>
<dbReference type="InterPro" id="IPR051257">
    <property type="entry name" value="Diverse_CBS-Domain"/>
</dbReference>
<evidence type="ECO:0000313" key="4">
    <source>
        <dbReference type="EMBL" id="QDU38495.1"/>
    </source>
</evidence>
<organism evidence="4 5">
    <name type="scientific">Maioricimonas rarisocia</name>
    <dbReference type="NCBI Taxonomy" id="2528026"/>
    <lineage>
        <taxon>Bacteria</taxon>
        <taxon>Pseudomonadati</taxon>
        <taxon>Planctomycetota</taxon>
        <taxon>Planctomycetia</taxon>
        <taxon>Planctomycetales</taxon>
        <taxon>Planctomycetaceae</taxon>
        <taxon>Maioricimonas</taxon>
    </lineage>
</organism>
<dbReference type="SUPFAM" id="SSF54631">
    <property type="entry name" value="CBS-domain pair"/>
    <property type="match status" value="1"/>
</dbReference>
<dbReference type="Gene3D" id="3.10.580.10">
    <property type="entry name" value="CBS-domain"/>
    <property type="match status" value="1"/>
</dbReference>
<keyword evidence="1 2" id="KW-0129">CBS domain</keyword>
<dbReference type="PROSITE" id="PS51371">
    <property type="entry name" value="CBS"/>
    <property type="match status" value="2"/>
</dbReference>
<dbReference type="InterPro" id="IPR046342">
    <property type="entry name" value="CBS_dom_sf"/>
</dbReference>
<dbReference type="PANTHER" id="PTHR43080">
    <property type="entry name" value="CBS DOMAIN-CONTAINING PROTEIN CBSX3, MITOCHONDRIAL"/>
    <property type="match status" value="1"/>
</dbReference>
<dbReference type="EMBL" id="CP036275">
    <property type="protein sequence ID" value="QDU38495.1"/>
    <property type="molecule type" value="Genomic_DNA"/>
</dbReference>
<dbReference type="Proteomes" id="UP000320496">
    <property type="component" value="Chromosome"/>
</dbReference>
<evidence type="ECO:0000259" key="3">
    <source>
        <dbReference type="PROSITE" id="PS51371"/>
    </source>
</evidence>
<dbReference type="InterPro" id="IPR000644">
    <property type="entry name" value="CBS_dom"/>
</dbReference>
<dbReference type="KEGG" id="mri:Mal4_28230"/>
<dbReference type="Pfam" id="PF00571">
    <property type="entry name" value="CBS"/>
    <property type="match status" value="2"/>
</dbReference>
<gene>
    <name evidence="4" type="ORF">Mal4_28230</name>
</gene>
<feature type="domain" description="CBS" evidence="3">
    <location>
        <begin position="13"/>
        <end position="69"/>
    </location>
</feature>
<reference evidence="4 5" key="1">
    <citation type="submission" date="2019-02" db="EMBL/GenBank/DDBJ databases">
        <title>Deep-cultivation of Planctomycetes and their phenomic and genomic characterization uncovers novel biology.</title>
        <authorList>
            <person name="Wiegand S."/>
            <person name="Jogler M."/>
            <person name="Boedeker C."/>
            <person name="Pinto D."/>
            <person name="Vollmers J."/>
            <person name="Rivas-Marin E."/>
            <person name="Kohn T."/>
            <person name="Peeters S.H."/>
            <person name="Heuer A."/>
            <person name="Rast P."/>
            <person name="Oberbeckmann S."/>
            <person name="Bunk B."/>
            <person name="Jeske O."/>
            <person name="Meyerdierks A."/>
            <person name="Storesund J.E."/>
            <person name="Kallscheuer N."/>
            <person name="Luecker S."/>
            <person name="Lage O.M."/>
            <person name="Pohl T."/>
            <person name="Merkel B.J."/>
            <person name="Hornburger P."/>
            <person name="Mueller R.-W."/>
            <person name="Bruemmer F."/>
            <person name="Labrenz M."/>
            <person name="Spormann A.M."/>
            <person name="Op den Camp H."/>
            <person name="Overmann J."/>
            <person name="Amann R."/>
            <person name="Jetten M.S.M."/>
            <person name="Mascher T."/>
            <person name="Medema M.H."/>
            <person name="Devos D.P."/>
            <person name="Kaster A.-K."/>
            <person name="Ovreas L."/>
            <person name="Rohde M."/>
            <person name="Galperin M.Y."/>
            <person name="Jogler C."/>
        </authorList>
    </citation>
    <scope>NUCLEOTIDE SEQUENCE [LARGE SCALE GENOMIC DNA]</scope>
    <source>
        <strain evidence="4 5">Mal4</strain>
    </source>
</reference>
<dbReference type="SMART" id="SM00116">
    <property type="entry name" value="CBS"/>
    <property type="match status" value="2"/>
</dbReference>
<evidence type="ECO:0000256" key="1">
    <source>
        <dbReference type="ARBA" id="ARBA00023122"/>
    </source>
</evidence>
<proteinExistence type="predicted"/>
<name>A0A517Z7P6_9PLAN</name>
<evidence type="ECO:0000256" key="2">
    <source>
        <dbReference type="PROSITE-ProRule" id="PRU00703"/>
    </source>
</evidence>
<sequence length="165" mass="18560">MAGTTEMTAVDLMQKEVVTIAADESLREALALITSNHVSGLPVIDSHNRCVGIVSATDILGYEEEQAEFAEQTGMEEVPYFDPESQRWESYRPSTSLEEMPEIPVAEVMSRDLVYVSPHLSIRDVAKKMIEEDVHRILVLDEKEHLYGIIAAFDFVRLYAGKSNR</sequence>
<feature type="domain" description="CBS" evidence="3">
    <location>
        <begin position="109"/>
        <end position="165"/>
    </location>
</feature>
<dbReference type="RefSeq" id="WP_197444388.1">
    <property type="nucleotide sequence ID" value="NZ_CP036275.1"/>
</dbReference>
<keyword evidence="5" id="KW-1185">Reference proteome</keyword>
<protein>
    <submittedName>
        <fullName evidence="4">Inosine 5'-monophosphate dehydrogenase</fullName>
    </submittedName>
</protein>
<evidence type="ECO:0000313" key="5">
    <source>
        <dbReference type="Proteomes" id="UP000320496"/>
    </source>
</evidence>
<accession>A0A517Z7P6</accession>